<comment type="caution">
    <text evidence="1">The sequence shown here is derived from an EMBL/GenBank/DDBJ whole genome shotgun (WGS) entry which is preliminary data.</text>
</comment>
<dbReference type="EMBL" id="NPKI01000051">
    <property type="protein sequence ID" value="PAP97708.1"/>
    <property type="molecule type" value="Genomic_DNA"/>
</dbReference>
<keyword evidence="2" id="KW-1185">Reference proteome</keyword>
<evidence type="ECO:0000313" key="1">
    <source>
        <dbReference type="EMBL" id="PAP97708.1"/>
    </source>
</evidence>
<protein>
    <recommendedName>
        <fullName evidence="3">DUF1127 domain-containing protein</fullName>
    </recommendedName>
</protein>
<evidence type="ECO:0008006" key="3">
    <source>
        <dbReference type="Google" id="ProtNLM"/>
    </source>
</evidence>
<dbReference type="AlphaFoldDB" id="A0AB36QZ20"/>
<accession>A0AB36QZ20</accession>
<proteinExistence type="predicted"/>
<gene>
    <name evidence="1" type="ORF">CIT25_34445</name>
</gene>
<dbReference type="RefSeq" id="WP_095489547.1">
    <property type="nucleotide sequence ID" value="NZ_CP088151.1"/>
</dbReference>
<name>A0AB36QZ20_9HYPH</name>
<evidence type="ECO:0000313" key="2">
    <source>
        <dbReference type="Proteomes" id="UP000216215"/>
    </source>
</evidence>
<reference evidence="2" key="1">
    <citation type="submission" date="2017-08" db="EMBL/GenBank/DDBJ databases">
        <title>Mesorhizobium wenxinae sp. nov., a novel rhizobial species isolated from root nodules of chickpea (Cicer arietinum L.).</title>
        <authorList>
            <person name="Zhang J."/>
        </authorList>
    </citation>
    <scope>NUCLEOTIDE SEQUENCE [LARGE SCALE GENOMIC DNA]</scope>
    <source>
        <strain evidence="2">USDA 3392</strain>
    </source>
</reference>
<sequence length="54" mass="6205">MGFLTEMFARPRPQERLRYRAALALLHSMSNADRADIGIKPADFPRVAREMSSR</sequence>
<dbReference type="Proteomes" id="UP000216215">
    <property type="component" value="Unassembled WGS sequence"/>
</dbReference>
<organism evidence="1 2">
    <name type="scientific">Mesorhizobium mediterraneum</name>
    <dbReference type="NCBI Taxonomy" id="43617"/>
    <lineage>
        <taxon>Bacteria</taxon>
        <taxon>Pseudomonadati</taxon>
        <taxon>Pseudomonadota</taxon>
        <taxon>Alphaproteobacteria</taxon>
        <taxon>Hyphomicrobiales</taxon>
        <taxon>Phyllobacteriaceae</taxon>
        <taxon>Mesorhizobium</taxon>
    </lineage>
</organism>